<evidence type="ECO:0000313" key="1">
    <source>
        <dbReference type="EMBL" id="KAB7732626.1"/>
    </source>
</evidence>
<organism evidence="1 2">
    <name type="scientific">Rudanella paleaurantiibacter</name>
    <dbReference type="NCBI Taxonomy" id="2614655"/>
    <lineage>
        <taxon>Bacteria</taxon>
        <taxon>Pseudomonadati</taxon>
        <taxon>Bacteroidota</taxon>
        <taxon>Cytophagia</taxon>
        <taxon>Cytophagales</taxon>
        <taxon>Cytophagaceae</taxon>
        <taxon>Rudanella</taxon>
    </lineage>
</organism>
<keyword evidence="2" id="KW-1185">Reference proteome</keyword>
<dbReference type="InterPro" id="IPR013783">
    <property type="entry name" value="Ig-like_fold"/>
</dbReference>
<dbReference type="InterPro" id="IPR026341">
    <property type="entry name" value="T9SS_type_B"/>
</dbReference>
<protein>
    <submittedName>
        <fullName evidence="1">T9SS type B sorting domain-containing protein</fullName>
    </submittedName>
</protein>
<dbReference type="Proteomes" id="UP000488299">
    <property type="component" value="Unassembled WGS sequence"/>
</dbReference>
<dbReference type="RefSeq" id="WP_152122098.1">
    <property type="nucleotide sequence ID" value="NZ_WELI01000001.1"/>
</dbReference>
<dbReference type="EMBL" id="WELI01000001">
    <property type="protein sequence ID" value="KAB7732626.1"/>
    <property type="molecule type" value="Genomic_DNA"/>
</dbReference>
<sequence>MRCFVDYRGFAPGWVAFNRAVYGVAVSGRLLKVLGWAAIALGWFGGGISLAQNYCQPQPGVTAGGFTLNRTRVCANSNTNFSVTNTVAGAKNIQYIFGYNGNGLPTTGGVSDLTGTSTVTLPTSSTPGTYTILQIGSGGGTNAPLAKCETVTVLPNAPISFSAVSCSGRKATLSFALTNITSQYDAVRVDWGDGAVIDYYTTQAQNGPAIEHTYTSTNPVTIKVEGRYFNVSDCNALQSTFTVTPVDTPPAPPVVTNLTTVDANTIRMRVQGAANTPIQIWQRGAGGAFQPTNQTALSGQTVTIAANTAQSQCFQLRTASECPAPTSTEEYCSIVLNAQSGANRVDLTWAPYTATTSGSFRWSLNKDGFTLPIQGASNRNTSTYTDANGIVCGERYCYQVQAQIGNTTIVSNSICVTGSNGQPPQPMTDIRVSVETDGSVRYQALQPSVGATTNFTTIISRADSPSGPFNVVGQTTNDAIFIDKSAKTSSQAYCYRVVYRNACGQESDPSASACTIWLRSDSPGALDWTADSPFGPIPVVEYEVEIIDRITGNVLRRQPVGSNTHFEPDRSDPDLPLYRFVIVATATNGFSSRSNPYELNLEAGIFAPTAFTPNGDGINDRFQAKGFFTDNYRLTIFDRWGSVIYSTTSSDENDGWDGTLNGQPAPASTYVWRVEVTDGSGKKTVKSDSVLLIR</sequence>
<evidence type="ECO:0000313" key="2">
    <source>
        <dbReference type="Proteomes" id="UP000488299"/>
    </source>
</evidence>
<comment type="caution">
    <text evidence="1">The sequence shown here is derived from an EMBL/GenBank/DDBJ whole genome shotgun (WGS) entry which is preliminary data.</text>
</comment>
<dbReference type="Gene3D" id="2.60.40.10">
    <property type="entry name" value="Immunoglobulins"/>
    <property type="match status" value="1"/>
</dbReference>
<dbReference type="AlphaFoldDB" id="A0A7J5U4D2"/>
<dbReference type="Pfam" id="PF13585">
    <property type="entry name" value="CHU_C"/>
    <property type="match status" value="1"/>
</dbReference>
<dbReference type="NCBIfam" id="TIGR04131">
    <property type="entry name" value="Bac_Flav_CTERM"/>
    <property type="match status" value="1"/>
</dbReference>
<accession>A0A7J5U4D2</accession>
<gene>
    <name evidence="1" type="ORF">F5984_01320</name>
</gene>
<reference evidence="1 2" key="1">
    <citation type="submission" date="2019-10" db="EMBL/GenBank/DDBJ databases">
        <title>Rudanella paleaurantiibacter sp. nov., isolated from sludge.</title>
        <authorList>
            <person name="Xu S.Q."/>
        </authorList>
    </citation>
    <scope>NUCLEOTIDE SEQUENCE [LARGE SCALE GENOMIC DNA]</scope>
    <source>
        <strain evidence="1 2">HX-22-17</strain>
    </source>
</reference>
<proteinExistence type="predicted"/>
<name>A0A7J5U4D2_9BACT</name>